<proteinExistence type="predicted"/>
<reference evidence="1 2" key="1">
    <citation type="submission" date="2021-03" db="EMBL/GenBank/DDBJ databases">
        <title>novel species isolated from a fishpond in China.</title>
        <authorList>
            <person name="Lu H."/>
            <person name="Cai Z."/>
        </authorList>
    </citation>
    <scope>NUCLEOTIDE SEQUENCE [LARGE SCALE GENOMIC DNA]</scope>
    <source>
        <strain evidence="1 2">YJ13C</strain>
    </source>
</reference>
<dbReference type="EMBL" id="JAFKCU010000001">
    <property type="protein sequence ID" value="MBN7814249.1"/>
    <property type="molecule type" value="Genomic_DNA"/>
</dbReference>
<keyword evidence="2" id="KW-1185">Reference proteome</keyword>
<name>A0ABS3CAW2_9BACT</name>
<gene>
    <name evidence="1" type="ORF">J0A69_02360</name>
</gene>
<evidence type="ECO:0000313" key="1">
    <source>
        <dbReference type="EMBL" id="MBN7814249.1"/>
    </source>
</evidence>
<dbReference type="RefSeq" id="WP_206584905.1">
    <property type="nucleotide sequence ID" value="NZ_JAFKCU010000001.1"/>
</dbReference>
<accession>A0ABS3CAW2</accession>
<evidence type="ECO:0000313" key="2">
    <source>
        <dbReference type="Proteomes" id="UP000664480"/>
    </source>
</evidence>
<comment type="caution">
    <text evidence="1">The sequence shown here is derived from an EMBL/GenBank/DDBJ whole genome shotgun (WGS) entry which is preliminary data.</text>
</comment>
<dbReference type="Proteomes" id="UP000664480">
    <property type="component" value="Unassembled WGS sequence"/>
</dbReference>
<dbReference type="Pfam" id="PF19578">
    <property type="entry name" value="DUF6090"/>
    <property type="match status" value="1"/>
</dbReference>
<protein>
    <submittedName>
        <fullName evidence="1">Uncharacterized protein</fullName>
    </submittedName>
</protein>
<sequence>MIKFFRKIRLSLLSEGNTGKPAWPVGRYLKYAIGEIVLVMVGILLALQVSEWNNEKNRRKAEAIIIEQLIADLNKSEEEIKKIIEDITDRAKSSAIICHAFWKKDTPNDSILTHFNNPLGNTIYSPTLGSARSLINSGNISLIQSETLKNAITSYVEEVDYKLRDISRYEETYYRNGIILVHEIVPGVDIHSKSRILDQIEKTNSPDFQTTRNDDFRTRPNVIEKAPFEMDIKEVFQEKKIYRAYTLLLIAHRNSATKYTEIKNITRDLLDQLNEIKSN</sequence>
<dbReference type="InterPro" id="IPR045749">
    <property type="entry name" value="DUF6090"/>
</dbReference>
<organism evidence="1 2">
    <name type="scientific">Algoriphagus pacificus</name>
    <dbReference type="NCBI Taxonomy" id="2811234"/>
    <lineage>
        <taxon>Bacteria</taxon>
        <taxon>Pseudomonadati</taxon>
        <taxon>Bacteroidota</taxon>
        <taxon>Cytophagia</taxon>
        <taxon>Cytophagales</taxon>
        <taxon>Cyclobacteriaceae</taxon>
        <taxon>Algoriphagus</taxon>
    </lineage>
</organism>